<gene>
    <name evidence="1" type="ORF">HaLaN_26769</name>
</gene>
<name>A0A6A0A6Z0_HAELA</name>
<comment type="caution">
    <text evidence="1">The sequence shown here is derived from an EMBL/GenBank/DDBJ whole genome shotgun (WGS) entry which is preliminary data.</text>
</comment>
<protein>
    <submittedName>
        <fullName evidence="1">Uncharacterized protein</fullName>
    </submittedName>
</protein>
<keyword evidence="2" id="KW-1185">Reference proteome</keyword>
<evidence type="ECO:0000313" key="1">
    <source>
        <dbReference type="EMBL" id="GFH28295.1"/>
    </source>
</evidence>
<reference evidence="1 2" key="1">
    <citation type="submission" date="2020-02" db="EMBL/GenBank/DDBJ databases">
        <title>Draft genome sequence of Haematococcus lacustris strain NIES-144.</title>
        <authorList>
            <person name="Morimoto D."/>
            <person name="Nakagawa S."/>
            <person name="Yoshida T."/>
            <person name="Sawayama S."/>
        </authorList>
    </citation>
    <scope>NUCLEOTIDE SEQUENCE [LARGE SCALE GENOMIC DNA]</scope>
    <source>
        <strain evidence="1 2">NIES-144</strain>
    </source>
</reference>
<sequence length="249" mass="27639">MMIAHASVAHPVFDRCQMARTCKYDIITSNHYNKYNQWSHACAVCTLWAHACLSSYEHLCVRHVVAWQRQGHAVTCNQYAAMKHAALERPIVQNVTVRVPGRLPVTVGASSSGAQAQARRRDKAFRVEMTSQLSPGTPQSQMSLTWWFNGRGDQLPTTVSDVALPMPPYSESKYKCLVAAGAHGLTLTEDCRLLCGGRFCTSQKLTCVLYPCRPVQGKPTAWLFAGSKPQNRLKRPIQRRDIAGAPCIP</sequence>
<organism evidence="1 2">
    <name type="scientific">Haematococcus lacustris</name>
    <name type="common">Green alga</name>
    <name type="synonym">Haematococcus pluvialis</name>
    <dbReference type="NCBI Taxonomy" id="44745"/>
    <lineage>
        <taxon>Eukaryota</taxon>
        <taxon>Viridiplantae</taxon>
        <taxon>Chlorophyta</taxon>
        <taxon>core chlorophytes</taxon>
        <taxon>Chlorophyceae</taxon>
        <taxon>CS clade</taxon>
        <taxon>Chlamydomonadales</taxon>
        <taxon>Haematococcaceae</taxon>
        <taxon>Haematococcus</taxon>
    </lineage>
</organism>
<dbReference type="AlphaFoldDB" id="A0A6A0A6Z0"/>
<accession>A0A6A0A6Z0</accession>
<dbReference type="EMBL" id="BLLF01003820">
    <property type="protein sequence ID" value="GFH28295.1"/>
    <property type="molecule type" value="Genomic_DNA"/>
</dbReference>
<proteinExistence type="predicted"/>
<dbReference type="Proteomes" id="UP000485058">
    <property type="component" value="Unassembled WGS sequence"/>
</dbReference>
<evidence type="ECO:0000313" key="2">
    <source>
        <dbReference type="Proteomes" id="UP000485058"/>
    </source>
</evidence>